<dbReference type="GO" id="GO:0005789">
    <property type="term" value="C:endoplasmic reticulum membrane"/>
    <property type="evidence" value="ECO:0007669"/>
    <property type="project" value="UniProtKB-SubCell"/>
</dbReference>
<keyword evidence="6" id="KW-0349">Heme</keyword>
<evidence type="ECO:0000256" key="9">
    <source>
        <dbReference type="ARBA" id="ARBA00022848"/>
    </source>
</evidence>
<dbReference type="GO" id="GO:0020037">
    <property type="term" value="F:heme binding"/>
    <property type="evidence" value="ECO:0007669"/>
    <property type="project" value="InterPro"/>
</dbReference>
<dbReference type="Proteomes" id="UP000279307">
    <property type="component" value="Chromosome 5"/>
</dbReference>
<dbReference type="InterPro" id="IPR036396">
    <property type="entry name" value="Cyt_P450_sf"/>
</dbReference>
<evidence type="ECO:0000256" key="6">
    <source>
        <dbReference type="ARBA" id="ARBA00022617"/>
    </source>
</evidence>
<evidence type="ECO:0000256" key="10">
    <source>
        <dbReference type="ARBA" id="ARBA00023002"/>
    </source>
</evidence>
<evidence type="ECO:0000256" key="4">
    <source>
        <dbReference type="ARBA" id="ARBA00004406"/>
    </source>
</evidence>
<keyword evidence="8" id="KW-0256">Endoplasmic reticulum</keyword>
<protein>
    <recommendedName>
        <fullName evidence="16">Cytochrome P450 4C1</fullName>
    </recommendedName>
</protein>
<dbReference type="SUPFAM" id="SSF48264">
    <property type="entry name" value="Cytochrome P450"/>
    <property type="match status" value="1"/>
</dbReference>
<dbReference type="GO" id="GO:0016705">
    <property type="term" value="F:oxidoreductase activity, acting on paired donors, with incorporation or reduction of molecular oxygen"/>
    <property type="evidence" value="ECO:0007669"/>
    <property type="project" value="InterPro"/>
</dbReference>
<dbReference type="OrthoDB" id="1470350at2759"/>
<reference evidence="14 15" key="1">
    <citation type="journal article" date="2018" name="Genome Res.">
        <title>The genomic architecture and molecular evolution of ant odorant receptors.</title>
        <authorList>
            <person name="McKenzie S.K."/>
            <person name="Kronauer D.J.C."/>
        </authorList>
    </citation>
    <scope>NUCLEOTIDE SEQUENCE [LARGE SCALE GENOMIC DNA]</scope>
    <source>
        <strain evidence="14">Clonal line C1</strain>
    </source>
</reference>
<gene>
    <name evidence="14" type="ORF">DMN91_004620</name>
</gene>
<evidence type="ECO:0000256" key="1">
    <source>
        <dbReference type="ARBA" id="ARBA00001971"/>
    </source>
</evidence>
<comment type="cofactor">
    <cofactor evidence="1">
        <name>heme</name>
        <dbReference type="ChEBI" id="CHEBI:30413"/>
    </cofactor>
</comment>
<evidence type="ECO:0000313" key="15">
    <source>
        <dbReference type="Proteomes" id="UP000279307"/>
    </source>
</evidence>
<evidence type="ECO:0000313" key="14">
    <source>
        <dbReference type="EMBL" id="RLU22342.1"/>
    </source>
</evidence>
<dbReference type="InterPro" id="IPR050196">
    <property type="entry name" value="Cytochrome_P450_Monoox"/>
</dbReference>
<proteinExistence type="inferred from homology"/>
<dbReference type="Gene3D" id="1.10.630.10">
    <property type="entry name" value="Cytochrome P450"/>
    <property type="match status" value="1"/>
</dbReference>
<evidence type="ECO:0000256" key="8">
    <source>
        <dbReference type="ARBA" id="ARBA00022824"/>
    </source>
</evidence>
<dbReference type="GO" id="GO:0005506">
    <property type="term" value="F:iron ion binding"/>
    <property type="evidence" value="ECO:0007669"/>
    <property type="project" value="InterPro"/>
</dbReference>
<keyword evidence="7" id="KW-0479">Metal-binding</keyword>
<dbReference type="AlphaFoldDB" id="A0A3L8DQ25"/>
<comment type="caution">
    <text evidence="14">The sequence shown here is derived from an EMBL/GenBank/DDBJ whole genome shotgun (WGS) entry which is preliminary data.</text>
</comment>
<comment type="similarity">
    <text evidence="5">Belongs to the cytochrome P450 family.</text>
</comment>
<dbReference type="PANTHER" id="PTHR24291">
    <property type="entry name" value="CYTOCHROME P450 FAMILY 4"/>
    <property type="match status" value="1"/>
</dbReference>
<comment type="subcellular location">
    <subcellularLocation>
        <location evidence="4">Endoplasmic reticulum membrane</location>
        <topology evidence="4">Peripheral membrane protein</topology>
    </subcellularLocation>
    <subcellularLocation>
        <location evidence="3">Microsome membrane</location>
        <topology evidence="3">Peripheral membrane protein</topology>
    </subcellularLocation>
</comment>
<evidence type="ECO:0000256" key="2">
    <source>
        <dbReference type="ARBA" id="ARBA00003690"/>
    </source>
</evidence>
<evidence type="ECO:0000256" key="5">
    <source>
        <dbReference type="ARBA" id="ARBA00010617"/>
    </source>
</evidence>
<sequence length="301" mass="35270">MILILLLSVIVVLFVWNYYVHYGSRKGRLINRIPGPAPVFPIGGNVLEYQQSHEALWKLLRYETDFYYPIVKIWCFFVPVVSIRHPDDLEIILSPMKHLEKSAIYDILLSWFNTGLLTSAGDKWHARRKILTPAFHFNILRQFVDILIEEGEQMTKSLKDGKGAVEKDLMPFLSKHTLNAICETAMGTSLKDLGAFQKKYRQAVYEMGLLLVYRLVRPWLHPICFGGVLFDILPPGFRQRKLLRILQGFTDKIIAERKLYHERTGDRYLKIFENDKMTEEDNTYIRSIYKYRVSQNLRPIV</sequence>
<name>A0A3L8DQ25_OOCBI</name>
<dbReference type="Pfam" id="PF00067">
    <property type="entry name" value="p450"/>
    <property type="match status" value="1"/>
</dbReference>
<evidence type="ECO:0000256" key="7">
    <source>
        <dbReference type="ARBA" id="ARBA00022723"/>
    </source>
</evidence>
<evidence type="ECO:0000256" key="3">
    <source>
        <dbReference type="ARBA" id="ARBA00004174"/>
    </source>
</evidence>
<keyword evidence="13" id="KW-0472">Membrane</keyword>
<dbReference type="GO" id="GO:0004497">
    <property type="term" value="F:monooxygenase activity"/>
    <property type="evidence" value="ECO:0007669"/>
    <property type="project" value="UniProtKB-KW"/>
</dbReference>
<evidence type="ECO:0008006" key="16">
    <source>
        <dbReference type="Google" id="ProtNLM"/>
    </source>
</evidence>
<keyword evidence="9" id="KW-0492">Microsome</keyword>
<dbReference type="InterPro" id="IPR001128">
    <property type="entry name" value="Cyt_P450"/>
</dbReference>
<dbReference type="PANTHER" id="PTHR24291:SF189">
    <property type="entry name" value="CYTOCHROME P450 4C3-RELATED"/>
    <property type="match status" value="1"/>
</dbReference>
<organism evidence="14 15">
    <name type="scientific">Ooceraea biroi</name>
    <name type="common">Clonal raider ant</name>
    <name type="synonym">Cerapachys biroi</name>
    <dbReference type="NCBI Taxonomy" id="2015173"/>
    <lineage>
        <taxon>Eukaryota</taxon>
        <taxon>Metazoa</taxon>
        <taxon>Ecdysozoa</taxon>
        <taxon>Arthropoda</taxon>
        <taxon>Hexapoda</taxon>
        <taxon>Insecta</taxon>
        <taxon>Pterygota</taxon>
        <taxon>Neoptera</taxon>
        <taxon>Endopterygota</taxon>
        <taxon>Hymenoptera</taxon>
        <taxon>Apocrita</taxon>
        <taxon>Aculeata</taxon>
        <taxon>Formicoidea</taxon>
        <taxon>Formicidae</taxon>
        <taxon>Dorylinae</taxon>
        <taxon>Ooceraea</taxon>
    </lineage>
</organism>
<comment type="function">
    <text evidence="2">May be involved in the metabolism of insect hormones and in the breakdown of synthetic insecticides.</text>
</comment>
<accession>A0A3L8DQ25</accession>
<evidence type="ECO:0000256" key="11">
    <source>
        <dbReference type="ARBA" id="ARBA00023004"/>
    </source>
</evidence>
<keyword evidence="10" id="KW-0560">Oxidoreductase</keyword>
<evidence type="ECO:0000256" key="12">
    <source>
        <dbReference type="ARBA" id="ARBA00023033"/>
    </source>
</evidence>
<keyword evidence="11" id="KW-0408">Iron</keyword>
<dbReference type="EMBL" id="QOIP01000005">
    <property type="protein sequence ID" value="RLU22342.1"/>
    <property type="molecule type" value="Genomic_DNA"/>
</dbReference>
<evidence type="ECO:0000256" key="13">
    <source>
        <dbReference type="ARBA" id="ARBA00023136"/>
    </source>
</evidence>
<keyword evidence="12" id="KW-0503">Monooxygenase</keyword>